<protein>
    <submittedName>
        <fullName evidence="1">Uncharacterized protein</fullName>
    </submittedName>
</protein>
<name>A0A8I2YED1_9AGAM</name>
<gene>
    <name evidence="1" type="ORF">JVT61DRAFT_12280</name>
</gene>
<keyword evidence="2" id="KW-1185">Reference proteome</keyword>
<proteinExistence type="predicted"/>
<sequence>MDGTIIQPRWKDFVNKLTTELARYTIFVRFRQFYGIGYLIARSLQSARRQFQLLGTSWRPRFTDSNHLLLHRVDDCIHCTLL</sequence>
<evidence type="ECO:0000313" key="1">
    <source>
        <dbReference type="EMBL" id="KAG6370327.1"/>
    </source>
</evidence>
<organism evidence="1 2">
    <name type="scientific">Boletus reticuloceps</name>
    <dbReference type="NCBI Taxonomy" id="495285"/>
    <lineage>
        <taxon>Eukaryota</taxon>
        <taxon>Fungi</taxon>
        <taxon>Dikarya</taxon>
        <taxon>Basidiomycota</taxon>
        <taxon>Agaricomycotina</taxon>
        <taxon>Agaricomycetes</taxon>
        <taxon>Agaricomycetidae</taxon>
        <taxon>Boletales</taxon>
        <taxon>Boletineae</taxon>
        <taxon>Boletaceae</taxon>
        <taxon>Boletoideae</taxon>
        <taxon>Boletus</taxon>
    </lineage>
</organism>
<dbReference type="AlphaFoldDB" id="A0A8I2YED1"/>
<evidence type="ECO:0000313" key="2">
    <source>
        <dbReference type="Proteomes" id="UP000683000"/>
    </source>
</evidence>
<comment type="caution">
    <text evidence="1">The sequence shown here is derived from an EMBL/GenBank/DDBJ whole genome shotgun (WGS) entry which is preliminary data.</text>
</comment>
<dbReference type="Proteomes" id="UP000683000">
    <property type="component" value="Unassembled WGS sequence"/>
</dbReference>
<accession>A0A8I2YED1</accession>
<dbReference type="EMBL" id="JAGFBS010000054">
    <property type="protein sequence ID" value="KAG6370327.1"/>
    <property type="molecule type" value="Genomic_DNA"/>
</dbReference>
<reference evidence="1" key="1">
    <citation type="submission" date="2021-03" db="EMBL/GenBank/DDBJ databases">
        <title>Evolutionary innovations through gain and loss of genes in the ectomycorrhizal Boletales.</title>
        <authorList>
            <person name="Wu G."/>
            <person name="Miyauchi S."/>
            <person name="Morin E."/>
            <person name="Yang Z.-L."/>
            <person name="Xu J."/>
            <person name="Martin F.M."/>
        </authorList>
    </citation>
    <scope>NUCLEOTIDE SEQUENCE</scope>
    <source>
        <strain evidence="1">BR01</strain>
    </source>
</reference>
<dbReference type="OrthoDB" id="2657661at2759"/>